<evidence type="ECO:0000256" key="3">
    <source>
        <dbReference type="ARBA" id="ARBA00004613"/>
    </source>
</evidence>
<evidence type="ECO:0000256" key="9">
    <source>
        <dbReference type="ARBA" id="ARBA00022837"/>
    </source>
</evidence>
<dbReference type="SMART" id="SM00054">
    <property type="entry name" value="EFh"/>
    <property type="match status" value="2"/>
</dbReference>
<evidence type="ECO:0000313" key="18">
    <source>
        <dbReference type="Proteomes" id="UP000198323"/>
    </source>
</evidence>
<evidence type="ECO:0000256" key="1">
    <source>
        <dbReference type="ARBA" id="ARBA00004123"/>
    </source>
</evidence>
<dbReference type="GO" id="GO:0005737">
    <property type="term" value="C:cytoplasm"/>
    <property type="evidence" value="ECO:0007669"/>
    <property type="project" value="UniProtKB-SubCell"/>
</dbReference>
<comment type="function">
    <text evidence="15">Calcium-binding protein that plays a role in various cellular processes including motility, angiogenesis, cell differentiation, apoptosis, and autophagy. Increases cell motility and invasiveness by interacting with non-muscle myosin heavy chain (NMMHC) IIA/MYH9. Mechanistically, promotes filament depolymerization and increases the amount of soluble myosin-IIA, resulting in the formation of stable protrusions facilitating chemotaxis. Also modulates the pro-apoptotic function of TP53 by binding to its C-terminal transactivation domain within the nucleus and reducing its protein levels. Within the extracellular space, stimulates cytokine production including granulocyte colony-stimulating factor and CCL24 from T-lymphocytes. In addition, stimulates T-lymphocyte chemotaxis by acting as a chemoattractant complex with PGLYRP1 that promotes lymphocyte migration via CCR5 and CXCR3 receptors.</text>
</comment>
<dbReference type="Gene3D" id="1.10.238.10">
    <property type="entry name" value="EF-hand"/>
    <property type="match status" value="2"/>
</dbReference>
<dbReference type="GO" id="GO:0005509">
    <property type="term" value="F:calcium ion binding"/>
    <property type="evidence" value="ECO:0007669"/>
    <property type="project" value="InterPro"/>
</dbReference>
<evidence type="ECO:0000256" key="10">
    <source>
        <dbReference type="ARBA" id="ARBA00022990"/>
    </source>
</evidence>
<dbReference type="CDD" id="cd00213">
    <property type="entry name" value="S-100"/>
    <property type="match status" value="2"/>
</dbReference>
<proteinExistence type="inferred from homology"/>
<evidence type="ECO:0000256" key="7">
    <source>
        <dbReference type="ARBA" id="ARBA00022723"/>
    </source>
</evidence>
<dbReference type="GO" id="GO:0046914">
    <property type="term" value="F:transition metal ion binding"/>
    <property type="evidence" value="ECO:0007669"/>
    <property type="project" value="InterPro"/>
</dbReference>
<evidence type="ECO:0000256" key="2">
    <source>
        <dbReference type="ARBA" id="ARBA00004496"/>
    </source>
</evidence>
<dbReference type="InterPro" id="IPR034325">
    <property type="entry name" value="S-100_dom"/>
</dbReference>
<keyword evidence="7" id="KW-0479">Metal-binding</keyword>
<dbReference type="OrthoDB" id="8881129at2759"/>
<keyword evidence="18" id="KW-1185">Reference proteome</keyword>
<keyword evidence="5" id="KW-0963">Cytoplasm</keyword>
<evidence type="ECO:0000256" key="6">
    <source>
        <dbReference type="ARBA" id="ARBA00022525"/>
    </source>
</evidence>
<dbReference type="SMART" id="SM01394">
    <property type="entry name" value="S_100"/>
    <property type="match status" value="2"/>
</dbReference>
<dbReference type="Pfam" id="PF01023">
    <property type="entry name" value="S_100"/>
    <property type="match status" value="2"/>
</dbReference>
<dbReference type="PROSITE" id="PS00303">
    <property type="entry name" value="S100_CABP"/>
    <property type="match status" value="2"/>
</dbReference>
<evidence type="ECO:0000256" key="4">
    <source>
        <dbReference type="ARBA" id="ARBA00007323"/>
    </source>
</evidence>
<keyword evidence="9" id="KW-0106">Calcium</keyword>
<feature type="domain" description="EF-hand" evidence="16">
    <location>
        <begin position="78"/>
        <end position="113"/>
    </location>
</feature>
<reference evidence="17" key="1">
    <citation type="submission" date="2016-07" db="EMBL/GenBank/DDBJ databases">
        <title>Disparate Historic Effective Population Sizes Predicted by Modern Levels of Genome Diversity for the Scaled Quail (Callipepla squamata) and the Northern Bobwhite (Colinus virginianus): Inferences from First and Second Generation Draft Genome Assemblies for Sympatric New World Quail.</title>
        <authorList>
            <person name="Oldeschulte D.L."/>
            <person name="Halley Y.A."/>
            <person name="Bhattarai E.K."/>
            <person name="Brashear W.A."/>
            <person name="Hill J."/>
            <person name="Metz R.P."/>
            <person name="Johnson C.D."/>
            <person name="Rollins D."/>
            <person name="Peterson M.J."/>
            <person name="Bickhart D.M."/>
            <person name="Decker J.E."/>
            <person name="Seabury C.M."/>
        </authorList>
    </citation>
    <scope>NUCLEOTIDE SEQUENCE [LARGE SCALE GENOMIC DNA]</scope>
    <source>
        <strain evidence="17">Texas</strain>
        <tissue evidence="17">Leg muscle</tissue>
    </source>
</reference>
<dbReference type="GO" id="GO:0005634">
    <property type="term" value="C:nucleus"/>
    <property type="evidence" value="ECO:0007669"/>
    <property type="project" value="UniProtKB-SubCell"/>
</dbReference>
<dbReference type="SUPFAM" id="SSF47473">
    <property type="entry name" value="EF-hand"/>
    <property type="match status" value="2"/>
</dbReference>
<evidence type="ECO:0000256" key="13">
    <source>
        <dbReference type="ARBA" id="ARBA00031687"/>
    </source>
</evidence>
<gene>
    <name evidence="17" type="ORF">ASZ78_004202</name>
</gene>
<accession>A0A226MEW4</accession>
<evidence type="ECO:0000256" key="12">
    <source>
        <dbReference type="ARBA" id="ARBA00023809"/>
    </source>
</evidence>
<keyword evidence="11" id="KW-0539">Nucleus</keyword>
<dbReference type="PANTHER" id="PTHR11639">
    <property type="entry name" value="S100 CALCIUM-BINDING PROTEIN"/>
    <property type="match status" value="1"/>
</dbReference>
<comment type="similarity">
    <text evidence="4">Belongs to the S-100 family.</text>
</comment>
<dbReference type="Proteomes" id="UP000198323">
    <property type="component" value="Unassembled WGS sequence"/>
</dbReference>
<evidence type="ECO:0000256" key="15">
    <source>
        <dbReference type="ARBA" id="ARBA00056127"/>
    </source>
</evidence>
<dbReference type="InterPro" id="IPR001751">
    <property type="entry name" value="S100/CaBP7/8-like_CS"/>
</dbReference>
<keyword evidence="6" id="KW-0964">Secreted</keyword>
<comment type="caution">
    <text evidence="17">The sequence shown here is derived from an EMBL/GenBank/DDBJ whole genome shotgun (WGS) entry which is preliminary data.</text>
</comment>
<name>A0A226MEW4_CALSU</name>
<keyword evidence="8" id="KW-0677">Repeat</keyword>
<dbReference type="AlphaFoldDB" id="A0A226MEW4"/>
<dbReference type="PROSITE" id="PS50222">
    <property type="entry name" value="EF_HAND_2"/>
    <property type="match status" value="2"/>
</dbReference>
<dbReference type="EMBL" id="MCFN01001059">
    <property type="protein sequence ID" value="OXB53811.1"/>
    <property type="molecule type" value="Genomic_DNA"/>
</dbReference>
<dbReference type="InterPro" id="IPR011992">
    <property type="entry name" value="EF-hand-dom_pair"/>
</dbReference>
<evidence type="ECO:0000313" key="17">
    <source>
        <dbReference type="EMBL" id="OXB53811.1"/>
    </source>
</evidence>
<evidence type="ECO:0000256" key="5">
    <source>
        <dbReference type="ARBA" id="ARBA00022490"/>
    </source>
</evidence>
<dbReference type="FunFam" id="1.10.238.10:FF:000044">
    <property type="entry name" value="Protein S100"/>
    <property type="match status" value="2"/>
</dbReference>
<organism evidence="17 18">
    <name type="scientific">Callipepla squamata</name>
    <name type="common">Scaled quail</name>
    <dbReference type="NCBI Taxonomy" id="9009"/>
    <lineage>
        <taxon>Eukaryota</taxon>
        <taxon>Metazoa</taxon>
        <taxon>Chordata</taxon>
        <taxon>Craniata</taxon>
        <taxon>Vertebrata</taxon>
        <taxon>Euteleostomi</taxon>
        <taxon>Archelosauria</taxon>
        <taxon>Archosauria</taxon>
        <taxon>Dinosauria</taxon>
        <taxon>Saurischia</taxon>
        <taxon>Theropoda</taxon>
        <taxon>Coelurosauria</taxon>
        <taxon>Aves</taxon>
        <taxon>Neognathae</taxon>
        <taxon>Galloanserae</taxon>
        <taxon>Galliformes</taxon>
        <taxon>Odontophoridae</taxon>
        <taxon>Callipepla</taxon>
    </lineage>
</organism>
<dbReference type="GO" id="GO:0048306">
    <property type="term" value="F:calcium-dependent protein binding"/>
    <property type="evidence" value="ECO:0007669"/>
    <property type="project" value="TreeGrafter"/>
</dbReference>
<sequence>GQIPHPKRCASIRVGPPRSPHCVPVQATMACPLEQALAVMVSTFHKYSGKEGDKFKLSKAELKELLTRELPAFGTKQMDEGEFRRLMNDLDHDKDSEVDFKEYACFLACVAMGYNEFFRDAQRPRKKPSVSPMACPLEQALAVMVSTFHKYSGKEGDKFKLSKAELKELLTRELPSFISKRTDEAGFQKLMSNLDSNRDSEVDFHEYATFLACVAVMCNDFFQEYPDKMPRKK</sequence>
<dbReference type="InterPro" id="IPR002048">
    <property type="entry name" value="EF_hand_dom"/>
</dbReference>
<dbReference type="GO" id="GO:0005576">
    <property type="term" value="C:extracellular region"/>
    <property type="evidence" value="ECO:0007669"/>
    <property type="project" value="UniProtKB-SubCell"/>
</dbReference>
<dbReference type="PANTHER" id="PTHR11639:SF51">
    <property type="entry name" value="PROTEIN S100-A4"/>
    <property type="match status" value="1"/>
</dbReference>
<dbReference type="STRING" id="9009.A0A226MEW4"/>
<evidence type="ECO:0000259" key="16">
    <source>
        <dbReference type="PROSITE" id="PS50222"/>
    </source>
</evidence>
<evidence type="ECO:0000256" key="11">
    <source>
        <dbReference type="ARBA" id="ARBA00023242"/>
    </source>
</evidence>
<keyword evidence="10" id="KW-0007">Acetylation</keyword>
<evidence type="ECO:0000256" key="8">
    <source>
        <dbReference type="ARBA" id="ARBA00022737"/>
    </source>
</evidence>
<comment type="subcellular location">
    <subcellularLocation>
        <location evidence="2">Cytoplasm</location>
    </subcellularLocation>
    <subcellularLocation>
        <location evidence="1">Nucleus</location>
    </subcellularLocation>
    <subcellularLocation>
        <location evidence="3">Secreted</location>
    </subcellularLocation>
</comment>
<feature type="domain" description="EF-hand" evidence="16">
    <location>
        <begin position="182"/>
        <end position="217"/>
    </location>
</feature>
<feature type="non-terminal residue" evidence="17">
    <location>
        <position position="1"/>
    </location>
</feature>
<dbReference type="InterPro" id="IPR013787">
    <property type="entry name" value="S100_Ca-bd_sub"/>
</dbReference>
<protein>
    <recommendedName>
        <fullName evidence="12">Protein S100-A4</fullName>
    </recommendedName>
    <alternativeName>
        <fullName evidence="13">Metastasin</fullName>
    </alternativeName>
    <alternativeName>
        <fullName evidence="14">S100 calcium-binding protein A4</fullName>
    </alternativeName>
</protein>
<evidence type="ECO:0000256" key="14">
    <source>
        <dbReference type="ARBA" id="ARBA00032790"/>
    </source>
</evidence>